<dbReference type="OrthoDB" id="337620at2"/>
<reference evidence="2" key="1">
    <citation type="journal article" date="2019" name="PLoS Negl. Trop. Dis.">
        <title>Revisiting the worldwide diversity of Leptospira species in the environment.</title>
        <authorList>
            <person name="Vincent A.T."/>
            <person name="Schiettekatte O."/>
            <person name="Bourhy P."/>
            <person name="Veyrier F.J."/>
            <person name="Picardeau M."/>
        </authorList>
    </citation>
    <scope>NUCLEOTIDE SEQUENCE [LARGE SCALE GENOMIC DNA]</scope>
    <source>
        <strain evidence="2">201702422</strain>
    </source>
</reference>
<dbReference type="EMBL" id="RQGP01000010">
    <property type="protein sequence ID" value="TGL93913.1"/>
    <property type="molecule type" value="Genomic_DNA"/>
</dbReference>
<dbReference type="Gene3D" id="3.30.750.24">
    <property type="entry name" value="STAS domain"/>
    <property type="match status" value="1"/>
</dbReference>
<evidence type="ECO:0000313" key="3">
    <source>
        <dbReference type="Proteomes" id="UP000298263"/>
    </source>
</evidence>
<dbReference type="AlphaFoldDB" id="A0A4Z1A9J1"/>
<feature type="domain" description="STAS" evidence="1">
    <location>
        <begin position="23"/>
        <end position="122"/>
    </location>
</feature>
<name>A0A4Z1A9J1_9LEPT</name>
<dbReference type="GO" id="GO:0043856">
    <property type="term" value="F:anti-sigma factor antagonist activity"/>
    <property type="evidence" value="ECO:0007669"/>
    <property type="project" value="TreeGrafter"/>
</dbReference>
<gene>
    <name evidence="2" type="ORF">EHQ69_05415</name>
</gene>
<protein>
    <submittedName>
        <fullName evidence="2">Anti-sigma factor antagonist</fullName>
    </submittedName>
</protein>
<dbReference type="InterPro" id="IPR036513">
    <property type="entry name" value="STAS_dom_sf"/>
</dbReference>
<dbReference type="Pfam" id="PF01740">
    <property type="entry name" value="STAS"/>
    <property type="match status" value="1"/>
</dbReference>
<dbReference type="PANTHER" id="PTHR33495:SF6">
    <property type="entry name" value="ANTI-SIGMA FACTOR ANTAGONIST"/>
    <property type="match status" value="1"/>
</dbReference>
<evidence type="ECO:0000313" key="2">
    <source>
        <dbReference type="EMBL" id="TGL93913.1"/>
    </source>
</evidence>
<organism evidence="2 3">
    <name type="scientific">Leptospira congkakensis</name>
    <dbReference type="NCBI Taxonomy" id="2484932"/>
    <lineage>
        <taxon>Bacteria</taxon>
        <taxon>Pseudomonadati</taxon>
        <taxon>Spirochaetota</taxon>
        <taxon>Spirochaetia</taxon>
        <taxon>Leptospirales</taxon>
        <taxon>Leptospiraceae</taxon>
        <taxon>Leptospira</taxon>
    </lineage>
</organism>
<dbReference type="PROSITE" id="PS50801">
    <property type="entry name" value="STAS"/>
    <property type="match status" value="1"/>
</dbReference>
<proteinExistence type="predicted"/>
<dbReference type="SUPFAM" id="SSF52091">
    <property type="entry name" value="SpoIIaa-like"/>
    <property type="match status" value="1"/>
</dbReference>
<dbReference type="InterPro" id="IPR002645">
    <property type="entry name" value="STAS_dom"/>
</dbReference>
<evidence type="ECO:0000259" key="1">
    <source>
        <dbReference type="PROSITE" id="PS50801"/>
    </source>
</evidence>
<sequence>MADLQFPSLDLKTEFIEIKGERVLVVSFVGQITNTNAYEINRNISVIFRDSVYNIILELTKLDYINSIGVATLISIIKTVENNHGKILIGGLNHFLENVIRLMDLPRKVQIFNTKQEAITNWVS</sequence>
<dbReference type="PANTHER" id="PTHR33495">
    <property type="entry name" value="ANTI-SIGMA FACTOR ANTAGONIST TM_1081-RELATED-RELATED"/>
    <property type="match status" value="1"/>
</dbReference>
<dbReference type="Proteomes" id="UP000298263">
    <property type="component" value="Unassembled WGS sequence"/>
</dbReference>
<dbReference type="RefSeq" id="WP_135587847.1">
    <property type="nucleotide sequence ID" value="NZ_RQGO01000019.1"/>
</dbReference>
<keyword evidence="3" id="KW-1185">Reference proteome</keyword>
<accession>A0A4Z1A9J1</accession>
<dbReference type="CDD" id="cd07043">
    <property type="entry name" value="STAS_anti-anti-sigma_factors"/>
    <property type="match status" value="1"/>
</dbReference>
<comment type="caution">
    <text evidence="2">The sequence shown here is derived from an EMBL/GenBank/DDBJ whole genome shotgun (WGS) entry which is preliminary data.</text>
</comment>